<dbReference type="InterPro" id="IPR050570">
    <property type="entry name" value="Cell_wall_metabolism_enzyme"/>
</dbReference>
<accession>A0A1N7KXX4</accession>
<dbReference type="EMBL" id="FTOT01000001">
    <property type="protein sequence ID" value="SIS66433.1"/>
    <property type="molecule type" value="Genomic_DNA"/>
</dbReference>
<dbReference type="InterPro" id="IPR016047">
    <property type="entry name" value="M23ase_b-sheet_dom"/>
</dbReference>
<proteinExistence type="predicted"/>
<evidence type="ECO:0000256" key="1">
    <source>
        <dbReference type="ARBA" id="ARBA00022729"/>
    </source>
</evidence>
<feature type="domain" description="M23ase beta-sheet core" evidence="3">
    <location>
        <begin position="58"/>
        <end position="176"/>
    </location>
</feature>
<dbReference type="Pfam" id="PF01551">
    <property type="entry name" value="Peptidase_M23"/>
    <property type="match status" value="1"/>
</dbReference>
<dbReference type="SUPFAM" id="SSF51261">
    <property type="entry name" value="Duplicated hybrid motif"/>
    <property type="match status" value="1"/>
</dbReference>
<dbReference type="OrthoDB" id="5489603at2"/>
<dbReference type="InterPro" id="IPR011055">
    <property type="entry name" value="Dup_hybrid_motif"/>
</dbReference>
<dbReference type="AlphaFoldDB" id="A0A1N7KXX4"/>
<gene>
    <name evidence="4" type="ORF">SAMN05421774_101758</name>
</gene>
<dbReference type="PANTHER" id="PTHR21666">
    <property type="entry name" value="PEPTIDASE-RELATED"/>
    <property type="match status" value="1"/>
</dbReference>
<dbReference type="CDD" id="cd12797">
    <property type="entry name" value="M23_peptidase"/>
    <property type="match status" value="1"/>
</dbReference>
<evidence type="ECO:0000256" key="2">
    <source>
        <dbReference type="SAM" id="SignalP"/>
    </source>
</evidence>
<organism evidence="4 5">
    <name type="scientific">Gemmobacter megaterium</name>
    <dbReference type="NCBI Taxonomy" id="1086013"/>
    <lineage>
        <taxon>Bacteria</taxon>
        <taxon>Pseudomonadati</taxon>
        <taxon>Pseudomonadota</taxon>
        <taxon>Alphaproteobacteria</taxon>
        <taxon>Rhodobacterales</taxon>
        <taxon>Paracoccaceae</taxon>
        <taxon>Gemmobacter</taxon>
    </lineage>
</organism>
<dbReference type="Gene3D" id="2.70.70.10">
    <property type="entry name" value="Glucose Permease (Domain IIA)"/>
    <property type="match status" value="1"/>
</dbReference>
<evidence type="ECO:0000259" key="3">
    <source>
        <dbReference type="Pfam" id="PF01551"/>
    </source>
</evidence>
<keyword evidence="5" id="KW-1185">Reference proteome</keyword>
<keyword evidence="1 2" id="KW-0732">Signal</keyword>
<sequence length="318" mass="33184">MRWMAALAMAATPAWADITLVPPVDCALGDTCFIQNYVDIDPGPGHRDFACGHLSYDGHDGTDFAVPTLADMESGVNVLAPADGRVIGIRDGMPDIAINAPGAPPLEGRDCGNGVAIDHGNGWNTQLCHLANGSVRVRSGDMVTAGQPIGQIGLSGRTEFPHVHLSVRHNGQAVDPFRPVPAGSCDAAASPGLWAKPLAYLPAAITGVGLAPSPPDFATLLAGLPTPDPLPRQSPALVLWAVLMGPAADDRVILRLTGPSGVVLDQTITLERNQARAFRYIGRRTPAGGWPPGPYSGEATLIRGNTVMDRATIAVTLR</sequence>
<dbReference type="PANTHER" id="PTHR21666:SF289">
    <property type="entry name" value="L-ALA--D-GLU ENDOPEPTIDASE"/>
    <property type="match status" value="1"/>
</dbReference>
<protein>
    <submittedName>
        <fullName evidence="4">Peptidase family M23</fullName>
    </submittedName>
</protein>
<dbReference type="Proteomes" id="UP000186141">
    <property type="component" value="Unassembled WGS sequence"/>
</dbReference>
<name>A0A1N7KXX4_9RHOB</name>
<reference evidence="4 5" key="1">
    <citation type="submission" date="2017-01" db="EMBL/GenBank/DDBJ databases">
        <authorList>
            <person name="Mah S.A."/>
            <person name="Swanson W.J."/>
            <person name="Moy G.W."/>
            <person name="Vacquier V.D."/>
        </authorList>
    </citation>
    <scope>NUCLEOTIDE SEQUENCE [LARGE SCALE GENOMIC DNA]</scope>
    <source>
        <strain evidence="4 5">DSM 26375</strain>
    </source>
</reference>
<feature type="signal peptide" evidence="2">
    <location>
        <begin position="1"/>
        <end position="16"/>
    </location>
</feature>
<dbReference type="STRING" id="1086013.SAMN05421774_101758"/>
<evidence type="ECO:0000313" key="4">
    <source>
        <dbReference type="EMBL" id="SIS66433.1"/>
    </source>
</evidence>
<evidence type="ECO:0000313" key="5">
    <source>
        <dbReference type="Proteomes" id="UP000186141"/>
    </source>
</evidence>
<dbReference type="GO" id="GO:0004222">
    <property type="term" value="F:metalloendopeptidase activity"/>
    <property type="evidence" value="ECO:0007669"/>
    <property type="project" value="TreeGrafter"/>
</dbReference>
<feature type="chain" id="PRO_5012907589" evidence="2">
    <location>
        <begin position="17"/>
        <end position="318"/>
    </location>
</feature>